<gene>
    <name evidence="1" type="ORF">CQW49_16030</name>
</gene>
<organism evidence="1 2">
    <name type="scientific">Methylosinus trichosporium (strain ATCC 35070 / NCIMB 11131 / UNIQEM 75 / OB3b)</name>
    <dbReference type="NCBI Taxonomy" id="595536"/>
    <lineage>
        <taxon>Bacteria</taxon>
        <taxon>Pseudomonadati</taxon>
        <taxon>Pseudomonadota</taxon>
        <taxon>Alphaproteobacteria</taxon>
        <taxon>Hyphomicrobiales</taxon>
        <taxon>Methylocystaceae</taxon>
        <taxon>Methylosinus</taxon>
    </lineage>
</organism>
<evidence type="ECO:0000313" key="2">
    <source>
        <dbReference type="Proteomes" id="UP000230709"/>
    </source>
</evidence>
<evidence type="ECO:0000313" key="1">
    <source>
        <dbReference type="EMBL" id="ATQ69220.1"/>
    </source>
</evidence>
<protein>
    <submittedName>
        <fullName evidence="1">Uncharacterized protein</fullName>
    </submittedName>
</protein>
<dbReference type="RefSeq" id="WP_003611715.1">
    <property type="nucleotide sequence ID" value="NZ_ADVE02000001.1"/>
</dbReference>
<reference evidence="2" key="1">
    <citation type="submission" date="2017-10" db="EMBL/GenBank/DDBJ databases">
        <title>Completed PacBio SMRT sequence of Methylosinus trichosporium OB3b reveals presence of a third large plasmid.</title>
        <authorList>
            <person name="Charles T.C."/>
            <person name="Lynch M.D.J."/>
            <person name="Heil J.R."/>
            <person name="Cheng J."/>
        </authorList>
    </citation>
    <scope>NUCLEOTIDE SEQUENCE [LARGE SCALE GENOMIC DNA]</scope>
    <source>
        <strain evidence="2">OB3b</strain>
    </source>
</reference>
<dbReference type="KEGG" id="mtw:CQW49_16030"/>
<accession>A0A2D2D2K7</accession>
<dbReference type="AlphaFoldDB" id="A0A2D2D2K7"/>
<proteinExistence type="predicted"/>
<name>A0A2D2D2K7_METT3</name>
<keyword evidence="2" id="KW-1185">Reference proteome</keyword>
<sequence>MPGSNEYRLEIDAFSVDTLPMSRLAEYMAELARLLGEEERVHFKKLEPGSAVLITTVEAPAAPKVEERIAGVADGRAPTDALKAFRTIDTMLAKDNAIATLSGGEGSNVIAFPGRTRPKPVRYGPFRERGSLDGVLIRLGGRDSTIPVLIKDAEGAEHNCQTTLEVSKRLANHYRGGTLRVYGNGKWLREENGSWVLQQFDIDDFEVLDDAPLLSAVEKLRSVPGGDWDEVDILGLRKDAGETH</sequence>
<dbReference type="Proteomes" id="UP000230709">
    <property type="component" value="Chromosome"/>
</dbReference>
<dbReference type="EMBL" id="CP023737">
    <property type="protein sequence ID" value="ATQ69220.1"/>
    <property type="molecule type" value="Genomic_DNA"/>
</dbReference>